<dbReference type="PANTHER" id="PTHR30204">
    <property type="entry name" value="REDOX-CYCLING DRUG-SENSING TRANSCRIPTIONAL ACTIVATOR SOXR"/>
    <property type="match status" value="1"/>
</dbReference>
<dbReference type="RefSeq" id="WP_263570569.1">
    <property type="nucleotide sequence ID" value="NZ_JAJIRN010000003.1"/>
</dbReference>
<organism evidence="4 5">
    <name type="scientific">Roseateles oligotrophus</name>
    <dbReference type="NCBI Taxonomy" id="1769250"/>
    <lineage>
        <taxon>Bacteria</taxon>
        <taxon>Pseudomonadati</taxon>
        <taxon>Pseudomonadota</taxon>
        <taxon>Betaproteobacteria</taxon>
        <taxon>Burkholderiales</taxon>
        <taxon>Sphaerotilaceae</taxon>
        <taxon>Roseateles</taxon>
    </lineage>
</organism>
<dbReference type="InterPro" id="IPR000551">
    <property type="entry name" value="MerR-type_HTH_dom"/>
</dbReference>
<dbReference type="Proteomes" id="UP001209701">
    <property type="component" value="Unassembled WGS sequence"/>
</dbReference>
<evidence type="ECO:0000313" key="5">
    <source>
        <dbReference type="Proteomes" id="UP001209701"/>
    </source>
</evidence>
<evidence type="ECO:0000259" key="3">
    <source>
        <dbReference type="PROSITE" id="PS50937"/>
    </source>
</evidence>
<sequence>MNISQLAKACGISADTVRYYEKQGLLAAPARLDNGYRSYAPAQAEQLRFIRGAQALGFSLQEIRTILPLLAQGKFGRPEIEQQLQTKMTQIDAHIAQLQILKCELAATFAALRCAPERALVTDDAVAPDSGSGAGAAVLKRSFRPPRSAKA</sequence>
<dbReference type="SMART" id="SM00422">
    <property type="entry name" value="HTH_MERR"/>
    <property type="match status" value="1"/>
</dbReference>
<dbReference type="PRINTS" id="PR00040">
    <property type="entry name" value="HTHMERR"/>
</dbReference>
<feature type="compositionally biased region" description="Basic residues" evidence="2">
    <location>
        <begin position="141"/>
        <end position="151"/>
    </location>
</feature>
<dbReference type="InterPro" id="IPR009061">
    <property type="entry name" value="DNA-bd_dom_put_sf"/>
</dbReference>
<feature type="region of interest" description="Disordered" evidence="2">
    <location>
        <begin position="125"/>
        <end position="151"/>
    </location>
</feature>
<protein>
    <submittedName>
        <fullName evidence="4">MerR family transcriptional regulator</fullName>
    </submittedName>
</protein>
<name>A0ABT2YD36_9BURK</name>
<keyword evidence="5" id="KW-1185">Reference proteome</keyword>
<dbReference type="PROSITE" id="PS50937">
    <property type="entry name" value="HTH_MERR_2"/>
    <property type="match status" value="1"/>
</dbReference>
<dbReference type="PROSITE" id="PS00552">
    <property type="entry name" value="HTH_MERR_1"/>
    <property type="match status" value="1"/>
</dbReference>
<dbReference type="SUPFAM" id="SSF46955">
    <property type="entry name" value="Putative DNA-binding domain"/>
    <property type="match status" value="1"/>
</dbReference>
<reference evidence="4 5" key="1">
    <citation type="submission" date="2021-11" db="EMBL/GenBank/DDBJ databases">
        <authorList>
            <person name="Liang Q."/>
            <person name="Mou H."/>
            <person name="Liu Z."/>
        </authorList>
    </citation>
    <scope>NUCLEOTIDE SEQUENCE [LARGE SCALE GENOMIC DNA]</scope>
    <source>
        <strain evidence="4 5">CHU3</strain>
    </source>
</reference>
<accession>A0ABT2YD36</accession>
<dbReference type="Pfam" id="PF13411">
    <property type="entry name" value="MerR_1"/>
    <property type="match status" value="1"/>
</dbReference>
<dbReference type="InterPro" id="IPR047057">
    <property type="entry name" value="MerR_fam"/>
</dbReference>
<feature type="domain" description="HTH merR-type" evidence="3">
    <location>
        <begin position="1"/>
        <end position="69"/>
    </location>
</feature>
<keyword evidence="1" id="KW-0238">DNA-binding</keyword>
<evidence type="ECO:0000256" key="1">
    <source>
        <dbReference type="ARBA" id="ARBA00023125"/>
    </source>
</evidence>
<proteinExistence type="predicted"/>
<dbReference type="EMBL" id="JAJIRN010000003">
    <property type="protein sequence ID" value="MCV2367944.1"/>
    <property type="molecule type" value="Genomic_DNA"/>
</dbReference>
<gene>
    <name evidence="4" type="ORF">LNV07_07525</name>
</gene>
<dbReference type="Gene3D" id="1.10.1660.10">
    <property type="match status" value="1"/>
</dbReference>
<dbReference type="PANTHER" id="PTHR30204:SF92">
    <property type="entry name" value="HTH-TYPE TRANSCRIPTIONAL REGULATOR ZNTR"/>
    <property type="match status" value="1"/>
</dbReference>
<comment type="caution">
    <text evidence="4">The sequence shown here is derived from an EMBL/GenBank/DDBJ whole genome shotgun (WGS) entry which is preliminary data.</text>
</comment>
<evidence type="ECO:0000256" key="2">
    <source>
        <dbReference type="SAM" id="MobiDB-lite"/>
    </source>
</evidence>
<evidence type="ECO:0000313" key="4">
    <source>
        <dbReference type="EMBL" id="MCV2367944.1"/>
    </source>
</evidence>